<keyword evidence="3" id="KW-1185">Reference proteome</keyword>
<comment type="caution">
    <text evidence="2">The sequence shown here is derived from an EMBL/GenBank/DDBJ whole genome shotgun (WGS) entry which is preliminary data.</text>
</comment>
<evidence type="ECO:0000256" key="1">
    <source>
        <dbReference type="SAM" id="MobiDB-lite"/>
    </source>
</evidence>
<proteinExistence type="predicted"/>
<feature type="region of interest" description="Disordered" evidence="1">
    <location>
        <begin position="70"/>
        <end position="104"/>
    </location>
</feature>
<organism evidence="2 3">
    <name type="scientific">Saguinus oedipus</name>
    <name type="common">Cotton-top tamarin</name>
    <name type="synonym">Oedipomidas oedipus</name>
    <dbReference type="NCBI Taxonomy" id="9490"/>
    <lineage>
        <taxon>Eukaryota</taxon>
        <taxon>Metazoa</taxon>
        <taxon>Chordata</taxon>
        <taxon>Craniata</taxon>
        <taxon>Vertebrata</taxon>
        <taxon>Euteleostomi</taxon>
        <taxon>Mammalia</taxon>
        <taxon>Eutheria</taxon>
        <taxon>Euarchontoglires</taxon>
        <taxon>Primates</taxon>
        <taxon>Haplorrhini</taxon>
        <taxon>Platyrrhini</taxon>
        <taxon>Cebidae</taxon>
        <taxon>Callitrichinae</taxon>
        <taxon>Saguinus</taxon>
    </lineage>
</organism>
<reference evidence="2 3" key="1">
    <citation type="submission" date="2023-05" db="EMBL/GenBank/DDBJ databases">
        <title>B98-5 Cell Line De Novo Hybrid Assembly: An Optical Mapping Approach.</title>
        <authorList>
            <person name="Kananen K."/>
            <person name="Auerbach J.A."/>
            <person name="Kautto E."/>
            <person name="Blachly J.S."/>
        </authorList>
    </citation>
    <scope>NUCLEOTIDE SEQUENCE [LARGE SCALE GENOMIC DNA]</scope>
    <source>
        <strain evidence="2">B95-8</strain>
        <tissue evidence="2">Cell line</tissue>
    </source>
</reference>
<feature type="region of interest" description="Disordered" evidence="1">
    <location>
        <begin position="147"/>
        <end position="179"/>
    </location>
</feature>
<protein>
    <submittedName>
        <fullName evidence="2">Uncharacterized protein</fullName>
    </submittedName>
</protein>
<feature type="compositionally biased region" description="Basic and acidic residues" evidence="1">
    <location>
        <begin position="92"/>
        <end position="103"/>
    </location>
</feature>
<dbReference type="EMBL" id="JASSZA010000003">
    <property type="protein sequence ID" value="KAK2116459.1"/>
    <property type="molecule type" value="Genomic_DNA"/>
</dbReference>
<name>A0ABQ9W4A0_SAGOE</name>
<evidence type="ECO:0000313" key="3">
    <source>
        <dbReference type="Proteomes" id="UP001266305"/>
    </source>
</evidence>
<evidence type="ECO:0000313" key="2">
    <source>
        <dbReference type="EMBL" id="KAK2116459.1"/>
    </source>
</evidence>
<dbReference type="Proteomes" id="UP001266305">
    <property type="component" value="Unassembled WGS sequence"/>
</dbReference>
<accession>A0ABQ9W4A0</accession>
<sequence length="179" mass="20663">MARIFHADSDDESFCGFLESEIQDGMRLQSVREGCRTRSRCRHSGPLRVVVKFPARSTRGATSIKAELLHPSENSVTDSNSDSEDESGMNFLEKRVASRRSPEQRAGLLTRSRLRILWSIDTPPMEEEEEEEEDEYMLVKQRTTMDSYMNEDDMPRSHPFRSSMTLPHIIHPVEEITEE</sequence>
<gene>
    <name evidence="2" type="ORF">P7K49_007085</name>
</gene>